<sequence>MNDAAGAGVHSRLFLQNAPVGKYLTNYDAEVYVTFSAVTNLQSRLGSFEKAIVFIHSRSAIKTIALQHLSESLIVSKIKQVILKLINYELQKRRIPMDTITSGHKW</sequence>
<dbReference type="EMBL" id="BMAW01009910">
    <property type="protein sequence ID" value="GFT16330.1"/>
    <property type="molecule type" value="Genomic_DNA"/>
</dbReference>
<reference evidence="1" key="1">
    <citation type="submission" date="2020-08" db="EMBL/GenBank/DDBJ databases">
        <title>Multicomponent nature underlies the extraordinary mechanical properties of spider dragline silk.</title>
        <authorList>
            <person name="Kono N."/>
            <person name="Nakamura H."/>
            <person name="Mori M."/>
            <person name="Yoshida Y."/>
            <person name="Ohtoshi R."/>
            <person name="Malay A.D."/>
            <person name="Moran D.A.P."/>
            <person name="Tomita M."/>
            <person name="Numata K."/>
            <person name="Arakawa K."/>
        </authorList>
    </citation>
    <scope>NUCLEOTIDE SEQUENCE</scope>
</reference>
<dbReference type="Proteomes" id="UP000887013">
    <property type="component" value="Unassembled WGS sequence"/>
</dbReference>
<keyword evidence="2" id="KW-1185">Reference proteome</keyword>
<dbReference type="AlphaFoldDB" id="A0A8X6NI71"/>
<evidence type="ECO:0000313" key="2">
    <source>
        <dbReference type="Proteomes" id="UP000887013"/>
    </source>
</evidence>
<accession>A0A8X6NI71</accession>
<dbReference type="OrthoDB" id="6437089at2759"/>
<gene>
    <name evidence="1" type="ORF">NPIL_454871</name>
</gene>
<proteinExistence type="predicted"/>
<organism evidence="1 2">
    <name type="scientific">Nephila pilipes</name>
    <name type="common">Giant wood spider</name>
    <name type="synonym">Nephila maculata</name>
    <dbReference type="NCBI Taxonomy" id="299642"/>
    <lineage>
        <taxon>Eukaryota</taxon>
        <taxon>Metazoa</taxon>
        <taxon>Ecdysozoa</taxon>
        <taxon>Arthropoda</taxon>
        <taxon>Chelicerata</taxon>
        <taxon>Arachnida</taxon>
        <taxon>Araneae</taxon>
        <taxon>Araneomorphae</taxon>
        <taxon>Entelegynae</taxon>
        <taxon>Araneoidea</taxon>
        <taxon>Nephilidae</taxon>
        <taxon>Nephila</taxon>
    </lineage>
</organism>
<evidence type="ECO:0000313" key="1">
    <source>
        <dbReference type="EMBL" id="GFT16330.1"/>
    </source>
</evidence>
<protein>
    <submittedName>
        <fullName evidence="1">Uncharacterized protein</fullName>
    </submittedName>
</protein>
<name>A0A8X6NI71_NEPPI</name>
<comment type="caution">
    <text evidence="1">The sequence shown here is derived from an EMBL/GenBank/DDBJ whole genome shotgun (WGS) entry which is preliminary data.</text>
</comment>